<accession>A0A835VNE1</accession>
<feature type="compositionally biased region" description="Polar residues" evidence="1">
    <location>
        <begin position="278"/>
        <end position="298"/>
    </location>
</feature>
<organism evidence="2 3">
    <name type="scientific">Vanilla planifolia</name>
    <name type="common">Vanilla</name>
    <dbReference type="NCBI Taxonomy" id="51239"/>
    <lineage>
        <taxon>Eukaryota</taxon>
        <taxon>Viridiplantae</taxon>
        <taxon>Streptophyta</taxon>
        <taxon>Embryophyta</taxon>
        <taxon>Tracheophyta</taxon>
        <taxon>Spermatophyta</taxon>
        <taxon>Magnoliopsida</taxon>
        <taxon>Liliopsida</taxon>
        <taxon>Asparagales</taxon>
        <taxon>Orchidaceae</taxon>
        <taxon>Vanilloideae</taxon>
        <taxon>Vanilleae</taxon>
        <taxon>Vanilla</taxon>
    </lineage>
</organism>
<feature type="compositionally biased region" description="Polar residues" evidence="1">
    <location>
        <begin position="680"/>
        <end position="691"/>
    </location>
</feature>
<name>A0A835VNE1_VANPL</name>
<feature type="compositionally biased region" description="Basic and acidic residues" evidence="1">
    <location>
        <begin position="692"/>
        <end position="701"/>
    </location>
</feature>
<feature type="region of interest" description="Disordered" evidence="1">
    <location>
        <begin position="278"/>
        <end position="304"/>
    </location>
</feature>
<dbReference type="AlphaFoldDB" id="A0A835VNE1"/>
<protein>
    <submittedName>
        <fullName evidence="2">Uncharacterized protein</fullName>
    </submittedName>
</protein>
<dbReference type="Proteomes" id="UP000639772">
    <property type="component" value="Chromosome 1"/>
</dbReference>
<evidence type="ECO:0000313" key="3">
    <source>
        <dbReference type="Proteomes" id="UP000639772"/>
    </source>
</evidence>
<gene>
    <name evidence="2" type="ORF">HPP92_003557</name>
</gene>
<comment type="caution">
    <text evidence="2">The sequence shown here is derived from an EMBL/GenBank/DDBJ whole genome shotgun (WGS) entry which is preliminary data.</text>
</comment>
<reference evidence="2 3" key="1">
    <citation type="journal article" date="2020" name="Nat. Food">
        <title>A phased Vanilla planifolia genome enables genetic improvement of flavour and production.</title>
        <authorList>
            <person name="Hasing T."/>
            <person name="Tang H."/>
            <person name="Brym M."/>
            <person name="Khazi F."/>
            <person name="Huang T."/>
            <person name="Chambers A.H."/>
        </authorList>
    </citation>
    <scope>NUCLEOTIDE SEQUENCE [LARGE SCALE GENOMIC DNA]</scope>
    <source>
        <tissue evidence="2">Leaf</tissue>
    </source>
</reference>
<dbReference type="OrthoDB" id="755659at2759"/>
<feature type="region of interest" description="Disordered" evidence="1">
    <location>
        <begin position="593"/>
        <end position="615"/>
    </location>
</feature>
<dbReference type="PANTHER" id="PTHR36723">
    <property type="entry name" value="F22C12.19"/>
    <property type="match status" value="1"/>
</dbReference>
<proteinExistence type="predicted"/>
<sequence>MDAVELPLPVNVLVDKLMGSDGLEIGGEMMGRSSAGKGATTLQKGSGCGASRLEYTSPSRNKKVDVDSRVHGKMASCTQYEDNSRRHHVEETGGHIQLSPNHVGKILGRKSAKKPVIIPYKRLRNDETEIFKKNAEYEVILNEVGFDSRKCTLDAKSPVVKQKRERVHDGKRTEKKNCRSSLKNKYECLASKAGLVCNDAFSAGNTILGTHSFKSDMHDVAKHLDELSISKLMDGSYKYLKLPVDKGKKSLVLNDSILSSVRKICSILGPSSLGVVENSSNLKVPPSSQDRSFSTGSDSDSELKDKQLEESLAKAKAQNSSKGNWLDAAVLQPKSIMESLSLPPAQELESSLLNSNMCSAVVQSTENAKSCNSISLPPYPWSSSHGGNSRATSEFCKVNSTKNICEGKWVRIARSNTSFGDDVSFSTGLIFECGCDEDAINKQKINEILQEMKNFNSTFQNPSNGLCNTHVVGNDPNVKIPDIIESVNRSGVPVSFDSRLLKLHDSINTSNSHPLENGSKDHASQVSTISEVVLSCKGKEIGLNTPKICLSFKDEAASRKCGQDFSSEEISAAITLLEMASCSDSLKASNTTHGKIRWPKAPSTKPMKARKSFPSSARLDDLIKQASTLSAKHQLANERKTDFPHLKGSVREAARWSSIPMGTASSANDLEKDLSHSLPPETNSFMPSPSCRNDKAYDKQVRKVPAKPPASFEGSSIKDWIRGKSKRL</sequence>
<dbReference type="PANTHER" id="PTHR36723:SF1">
    <property type="entry name" value="F22C12.19"/>
    <property type="match status" value="1"/>
</dbReference>
<feature type="region of interest" description="Disordered" evidence="1">
    <location>
        <begin position="662"/>
        <end position="728"/>
    </location>
</feature>
<dbReference type="EMBL" id="JADCNM010000001">
    <property type="protein sequence ID" value="KAG0503485.1"/>
    <property type="molecule type" value="Genomic_DNA"/>
</dbReference>
<evidence type="ECO:0000256" key="1">
    <source>
        <dbReference type="SAM" id="MobiDB-lite"/>
    </source>
</evidence>
<evidence type="ECO:0000313" key="2">
    <source>
        <dbReference type="EMBL" id="KAG0503485.1"/>
    </source>
</evidence>